<dbReference type="GO" id="GO:0005634">
    <property type="term" value="C:nucleus"/>
    <property type="evidence" value="ECO:0007669"/>
    <property type="project" value="UniProtKB-SubCell"/>
</dbReference>
<feature type="region of interest" description="Disordered" evidence="9">
    <location>
        <begin position="158"/>
        <end position="188"/>
    </location>
</feature>
<evidence type="ECO:0000256" key="1">
    <source>
        <dbReference type="ARBA" id="ARBA00004123"/>
    </source>
</evidence>
<dbReference type="PROSITE" id="PS00028">
    <property type="entry name" value="ZINC_FINGER_C2H2_1"/>
    <property type="match status" value="6"/>
</dbReference>
<feature type="compositionally biased region" description="Basic and acidic residues" evidence="9">
    <location>
        <begin position="301"/>
        <end position="313"/>
    </location>
</feature>
<feature type="domain" description="C2H2-type" evidence="10">
    <location>
        <begin position="760"/>
        <end position="787"/>
    </location>
</feature>
<keyword evidence="3" id="KW-0677">Repeat</keyword>
<evidence type="ECO:0000259" key="11">
    <source>
        <dbReference type="PROSITE" id="PS51915"/>
    </source>
</evidence>
<feature type="binding site" evidence="8">
    <location>
        <position position="14"/>
    </location>
    <ligand>
        <name>Zn(2+)</name>
        <dbReference type="ChEBI" id="CHEBI:29105"/>
    </ligand>
</feature>
<dbReference type="OrthoDB" id="3437960at2759"/>
<dbReference type="Pfam" id="PF00096">
    <property type="entry name" value="zf-C2H2"/>
    <property type="match status" value="1"/>
</dbReference>
<evidence type="ECO:0000256" key="8">
    <source>
        <dbReference type="PROSITE-ProRule" id="PRU01263"/>
    </source>
</evidence>
<keyword evidence="13" id="KW-1185">Reference proteome</keyword>
<feature type="region of interest" description="Disordered" evidence="9">
    <location>
        <begin position="235"/>
        <end position="267"/>
    </location>
</feature>
<dbReference type="Pfam" id="PF13912">
    <property type="entry name" value="zf-C2H2_6"/>
    <property type="match status" value="1"/>
</dbReference>
<proteinExistence type="predicted"/>
<name>A0A310SDH4_9HYME</name>
<feature type="region of interest" description="Disordered" evidence="9">
    <location>
        <begin position="294"/>
        <end position="370"/>
    </location>
</feature>
<evidence type="ECO:0000313" key="13">
    <source>
        <dbReference type="Proteomes" id="UP000250275"/>
    </source>
</evidence>
<dbReference type="GO" id="GO:0000981">
    <property type="term" value="F:DNA-binding transcription factor activity, RNA polymerase II-specific"/>
    <property type="evidence" value="ECO:0007669"/>
    <property type="project" value="TreeGrafter"/>
</dbReference>
<feature type="domain" description="C2H2-type" evidence="10">
    <location>
        <begin position="695"/>
        <end position="722"/>
    </location>
</feature>
<feature type="domain" description="C2H2-type" evidence="10">
    <location>
        <begin position="953"/>
        <end position="980"/>
    </location>
</feature>
<feature type="compositionally biased region" description="Basic and acidic residues" evidence="9">
    <location>
        <begin position="357"/>
        <end position="370"/>
    </location>
</feature>
<accession>A0A310SDH4</accession>
<feature type="region of interest" description="Disordered" evidence="9">
    <location>
        <begin position="632"/>
        <end position="676"/>
    </location>
</feature>
<dbReference type="SUPFAM" id="SSF57716">
    <property type="entry name" value="Glucocorticoid receptor-like (DNA-binding domain)"/>
    <property type="match status" value="1"/>
</dbReference>
<evidence type="ECO:0000256" key="4">
    <source>
        <dbReference type="ARBA" id="ARBA00022771"/>
    </source>
</evidence>
<dbReference type="PANTHER" id="PTHR24394:SF29">
    <property type="entry name" value="MYONEURIN"/>
    <property type="match status" value="1"/>
</dbReference>
<organism evidence="12 13">
    <name type="scientific">Eufriesea mexicana</name>
    <dbReference type="NCBI Taxonomy" id="516756"/>
    <lineage>
        <taxon>Eukaryota</taxon>
        <taxon>Metazoa</taxon>
        <taxon>Ecdysozoa</taxon>
        <taxon>Arthropoda</taxon>
        <taxon>Hexapoda</taxon>
        <taxon>Insecta</taxon>
        <taxon>Pterygota</taxon>
        <taxon>Neoptera</taxon>
        <taxon>Endopterygota</taxon>
        <taxon>Hymenoptera</taxon>
        <taxon>Apocrita</taxon>
        <taxon>Aculeata</taxon>
        <taxon>Apoidea</taxon>
        <taxon>Anthophila</taxon>
        <taxon>Apidae</taxon>
        <taxon>Eufriesea</taxon>
    </lineage>
</organism>
<feature type="binding site" evidence="8">
    <location>
        <position position="58"/>
    </location>
    <ligand>
        <name>Zn(2+)</name>
        <dbReference type="ChEBI" id="CHEBI:29105"/>
    </ligand>
</feature>
<dbReference type="AlphaFoldDB" id="A0A310SDH4"/>
<feature type="compositionally biased region" description="Basic and acidic residues" evidence="9">
    <location>
        <begin position="164"/>
        <end position="188"/>
    </location>
</feature>
<feature type="domain" description="C2H2-type" evidence="10">
    <location>
        <begin position="1021"/>
        <end position="1043"/>
    </location>
</feature>
<dbReference type="PROSITE" id="PS50157">
    <property type="entry name" value="ZINC_FINGER_C2H2_2"/>
    <property type="match status" value="7"/>
</dbReference>
<feature type="binding site" evidence="8">
    <location>
        <position position="61"/>
    </location>
    <ligand>
        <name>Zn(2+)</name>
        <dbReference type="ChEBI" id="CHEBI:29105"/>
    </ligand>
</feature>
<evidence type="ECO:0000256" key="2">
    <source>
        <dbReference type="ARBA" id="ARBA00022723"/>
    </source>
</evidence>
<dbReference type="SMART" id="SM00355">
    <property type="entry name" value="ZnF_C2H2"/>
    <property type="match status" value="7"/>
</dbReference>
<dbReference type="InterPro" id="IPR036236">
    <property type="entry name" value="Znf_C2H2_sf"/>
</dbReference>
<dbReference type="Pfam" id="PF12874">
    <property type="entry name" value="zf-met"/>
    <property type="match status" value="1"/>
</dbReference>
<gene>
    <name evidence="12" type="ORF">WN48_02029</name>
</gene>
<dbReference type="Gene3D" id="3.40.1800.20">
    <property type="match status" value="1"/>
</dbReference>
<evidence type="ECO:0000259" key="10">
    <source>
        <dbReference type="PROSITE" id="PS50157"/>
    </source>
</evidence>
<dbReference type="Gene3D" id="3.30.160.60">
    <property type="entry name" value="Classic Zinc Finger"/>
    <property type="match status" value="3"/>
</dbReference>
<feature type="compositionally biased region" description="Polar residues" evidence="9">
    <location>
        <begin position="235"/>
        <end position="250"/>
    </location>
</feature>
<feature type="compositionally biased region" description="Basic and acidic residues" evidence="9">
    <location>
        <begin position="328"/>
        <end position="350"/>
    </location>
</feature>
<reference evidence="12 13" key="1">
    <citation type="submission" date="2015-07" db="EMBL/GenBank/DDBJ databases">
        <title>The genome of Eufriesea mexicana.</title>
        <authorList>
            <person name="Pan H."/>
            <person name="Kapheim K."/>
        </authorList>
    </citation>
    <scope>NUCLEOTIDE SEQUENCE [LARGE SCALE GENOMIC DNA]</scope>
    <source>
        <strain evidence="12">0111107269</strain>
        <tissue evidence="12">Whole body</tissue>
    </source>
</reference>
<evidence type="ECO:0000256" key="5">
    <source>
        <dbReference type="ARBA" id="ARBA00022833"/>
    </source>
</evidence>
<keyword evidence="4 7" id="KW-0863">Zinc-finger</keyword>
<dbReference type="InterPro" id="IPR012934">
    <property type="entry name" value="Znf_AD"/>
</dbReference>
<feature type="compositionally biased region" description="Basic and acidic residues" evidence="9">
    <location>
        <begin position="258"/>
        <end position="267"/>
    </location>
</feature>
<dbReference type="Proteomes" id="UP000250275">
    <property type="component" value="Unassembled WGS sequence"/>
</dbReference>
<feature type="compositionally biased region" description="Polar residues" evidence="9">
    <location>
        <begin position="314"/>
        <end position="324"/>
    </location>
</feature>
<dbReference type="PROSITE" id="PS51915">
    <property type="entry name" value="ZAD"/>
    <property type="match status" value="1"/>
</dbReference>
<feature type="domain" description="C2H2-type" evidence="10">
    <location>
        <begin position="905"/>
        <end position="932"/>
    </location>
</feature>
<dbReference type="PANTHER" id="PTHR24394">
    <property type="entry name" value="ZINC FINGER PROTEIN"/>
    <property type="match status" value="1"/>
</dbReference>
<dbReference type="SMART" id="SM00868">
    <property type="entry name" value="zf-AD"/>
    <property type="match status" value="1"/>
</dbReference>
<feature type="domain" description="C2H2-type" evidence="10">
    <location>
        <begin position="994"/>
        <end position="1021"/>
    </location>
</feature>
<dbReference type="EMBL" id="KQ774368">
    <property type="protein sequence ID" value="OAD52323.1"/>
    <property type="molecule type" value="Genomic_DNA"/>
</dbReference>
<keyword evidence="2 8" id="KW-0479">Metal-binding</keyword>
<feature type="binding site" evidence="8">
    <location>
        <position position="17"/>
    </location>
    <ligand>
        <name>Zn(2+)</name>
        <dbReference type="ChEBI" id="CHEBI:29105"/>
    </ligand>
</feature>
<evidence type="ECO:0000256" key="3">
    <source>
        <dbReference type="ARBA" id="ARBA00022737"/>
    </source>
</evidence>
<dbReference type="InterPro" id="IPR013087">
    <property type="entry name" value="Znf_C2H2_type"/>
</dbReference>
<feature type="compositionally biased region" description="Basic and acidic residues" evidence="9">
    <location>
        <begin position="654"/>
        <end position="676"/>
    </location>
</feature>
<feature type="domain" description="C2H2-type" evidence="10">
    <location>
        <begin position="867"/>
        <end position="894"/>
    </location>
</feature>
<keyword evidence="6" id="KW-0539">Nucleus</keyword>
<sequence>MSRKRKLSNIKERCRICLVDHTCMTNLFDEVLQPKVNDLSKCTSINIKDEHGLPSIICHICLYKLDMWNEFKEQFIRSNQMLLSQLELIETSDNEISKCKRPCNELEQSGEDSLSDSFDKKKAKTDVPPLIPLQFTTNTDSVTDQTILKDMYISEDDVTSSKDSSQKAHDVSNDDKCKNDEGQENKDNLQLKPTLVPMKVKPFIGRRNITERRKASTKRWVARKRALLAATGESVSDTDSMGSDDTQLSPVQKARAKTNMDKEVEKQKRLVRSLKNMETNMADKYAIKHNRNDFMSVDSDSDTHRTRSFKDINSDGSLIESKNMSAKECTEQDKRKKDKFSEDSKEKEDSSALLSEKTVEEKSTKKDESKINEDTFTPCSVKSELEVGDATYIVTSTLMLAEPHYLNKANLNTLSKEFKNGGIDQNSQEKNTDIIDAVQLRRINPVPIDANNKKCIERCLNIEVEGTEIEALKHVQVELAGFVEKEMKYRLFGTSNDGLRKDKTGHDCKTSYQTLDQQLKNIIEKTIKKNFESSMMRSCGSDFNSYSQQSGTVSPTFLKEAENSKKYQPKVELKRLDMAKESKLRNINNMHVLIKRTVKNKLGGPFSMVSHKRQSVPPIRYNDYNTSALDSDSYLSDELDTSETSRTDSVQKSQENKATKQVEEPKVADSSAKSEHKIETQENIFKITSPHGEKYICGVCEQSFSSHSDAVTHVRMHKTDTSSILRHNKHKMMRCKRCHEIVEARFVKAHVCKSTKQQIHKCYVCNSTFRTEKLLVRHLESHDQSEFNIENITKGETQKLTNANALQDSKETVYLKSEKSKFSKVENNSIVKTDNSRIEMSNVQSEKVGITKGKGDTGSGEKPKKTYTCFVCDKIFTDEEILKDHLQKHCDDTSEDDQSPGKDQYQCAICGDSLDSGDALEAHVAKHLFDEEDDNPNLINIADENDKSKEEPYQCLQCAETFNSEMLLEMHMQAHEEEAAIAEWEKQGIKAYEFQCMICDELFETEEDLSEHLDIHNENAHVCQLCDKPFPSLEDLQKHVATH</sequence>
<dbReference type="Pfam" id="PF07776">
    <property type="entry name" value="zf-AD"/>
    <property type="match status" value="1"/>
</dbReference>
<comment type="subcellular location">
    <subcellularLocation>
        <location evidence="1">Nucleus</location>
    </subcellularLocation>
</comment>
<protein>
    <submittedName>
        <fullName evidence="12">Zinc finger protein 26</fullName>
    </submittedName>
</protein>
<dbReference type="GO" id="GO:0008270">
    <property type="term" value="F:zinc ion binding"/>
    <property type="evidence" value="ECO:0007669"/>
    <property type="project" value="UniProtKB-UniRule"/>
</dbReference>
<evidence type="ECO:0000313" key="12">
    <source>
        <dbReference type="EMBL" id="OAD52323.1"/>
    </source>
</evidence>
<dbReference type="SUPFAM" id="SSF57667">
    <property type="entry name" value="beta-beta-alpha zinc fingers"/>
    <property type="match status" value="2"/>
</dbReference>
<feature type="domain" description="ZAD" evidence="11">
    <location>
        <begin position="12"/>
        <end position="85"/>
    </location>
</feature>
<keyword evidence="5 8" id="KW-0862">Zinc</keyword>
<evidence type="ECO:0000256" key="9">
    <source>
        <dbReference type="SAM" id="MobiDB-lite"/>
    </source>
</evidence>
<evidence type="ECO:0000256" key="6">
    <source>
        <dbReference type="ARBA" id="ARBA00023242"/>
    </source>
</evidence>
<evidence type="ECO:0000256" key="7">
    <source>
        <dbReference type="PROSITE-ProRule" id="PRU00042"/>
    </source>
</evidence>